<evidence type="ECO:0000256" key="1">
    <source>
        <dbReference type="ARBA" id="ARBA00004123"/>
    </source>
</evidence>
<feature type="compositionally biased region" description="Gly residues" evidence="5">
    <location>
        <begin position="308"/>
        <end position="318"/>
    </location>
</feature>
<evidence type="ECO:0000259" key="6">
    <source>
        <dbReference type="Pfam" id="PF08573"/>
    </source>
</evidence>
<keyword evidence="2" id="KW-0227">DNA damage</keyword>
<dbReference type="GO" id="GO:0006281">
    <property type="term" value="P:DNA repair"/>
    <property type="evidence" value="ECO:0007669"/>
    <property type="project" value="InterPro"/>
</dbReference>
<dbReference type="AlphaFoldDB" id="D7G5G7"/>
<keyword evidence="4" id="KW-0175">Coiled coil</keyword>
<feature type="region of interest" description="Disordered" evidence="5">
    <location>
        <begin position="164"/>
        <end position="275"/>
    </location>
</feature>
<dbReference type="InParanoid" id="D7G5G7"/>
<feature type="compositionally biased region" description="Gly residues" evidence="5">
    <location>
        <begin position="28"/>
        <end position="37"/>
    </location>
</feature>
<feature type="region of interest" description="Disordered" evidence="5">
    <location>
        <begin position="289"/>
        <end position="833"/>
    </location>
</feature>
<organism evidence="7 8">
    <name type="scientific">Ectocarpus siliculosus</name>
    <name type="common">Brown alga</name>
    <name type="synonym">Conferva siliculosa</name>
    <dbReference type="NCBI Taxonomy" id="2880"/>
    <lineage>
        <taxon>Eukaryota</taxon>
        <taxon>Sar</taxon>
        <taxon>Stramenopiles</taxon>
        <taxon>Ochrophyta</taxon>
        <taxon>PX clade</taxon>
        <taxon>Phaeophyceae</taxon>
        <taxon>Ectocarpales</taxon>
        <taxon>Ectocarpaceae</taxon>
        <taxon>Ectocarpus</taxon>
    </lineage>
</organism>
<evidence type="ECO:0000256" key="3">
    <source>
        <dbReference type="ARBA" id="ARBA00023242"/>
    </source>
</evidence>
<feature type="domain" description="DNA endonuclease activator Ctp1 C-terminal" evidence="6">
    <location>
        <begin position="833"/>
        <end position="867"/>
    </location>
</feature>
<feature type="compositionally biased region" description="Basic and acidic residues" evidence="5">
    <location>
        <begin position="712"/>
        <end position="723"/>
    </location>
</feature>
<feature type="compositionally biased region" description="Basic residues" evidence="5">
    <location>
        <begin position="373"/>
        <end position="385"/>
    </location>
</feature>
<dbReference type="GO" id="GO:0005634">
    <property type="term" value="C:nucleus"/>
    <property type="evidence" value="ECO:0007669"/>
    <property type="project" value="UniProtKB-SubCell"/>
</dbReference>
<protein>
    <recommendedName>
        <fullName evidence="6">DNA endonuclease activator Ctp1 C-terminal domain-containing protein</fullName>
    </recommendedName>
</protein>
<dbReference type="Pfam" id="PF08573">
    <property type="entry name" value="SAE2"/>
    <property type="match status" value="1"/>
</dbReference>
<dbReference type="Proteomes" id="UP000002630">
    <property type="component" value="Linkage Group LG21"/>
</dbReference>
<feature type="coiled-coil region" evidence="4">
    <location>
        <begin position="87"/>
        <end position="163"/>
    </location>
</feature>
<evidence type="ECO:0000256" key="5">
    <source>
        <dbReference type="SAM" id="MobiDB-lite"/>
    </source>
</evidence>
<proteinExistence type="predicted"/>
<keyword evidence="3" id="KW-0539">Nucleus</keyword>
<feature type="region of interest" description="Disordered" evidence="5">
    <location>
        <begin position="1"/>
        <end position="41"/>
    </location>
</feature>
<feature type="compositionally biased region" description="Basic and acidic residues" evidence="5">
    <location>
        <begin position="334"/>
        <end position="345"/>
    </location>
</feature>
<feature type="compositionally biased region" description="Basic and acidic residues" evidence="5">
    <location>
        <begin position="820"/>
        <end position="833"/>
    </location>
</feature>
<feature type="compositionally biased region" description="Low complexity" evidence="5">
    <location>
        <begin position="415"/>
        <end position="429"/>
    </location>
</feature>
<accession>D7G5G7</accession>
<feature type="compositionally biased region" description="Low complexity" evidence="5">
    <location>
        <begin position="789"/>
        <end position="812"/>
    </location>
</feature>
<dbReference type="EMBL" id="FN648874">
    <property type="protein sequence ID" value="CBJ27290.1"/>
    <property type="molecule type" value="Genomic_DNA"/>
</dbReference>
<feature type="compositionally biased region" description="Low complexity" evidence="5">
    <location>
        <begin position="546"/>
        <end position="561"/>
    </location>
</feature>
<evidence type="ECO:0000313" key="8">
    <source>
        <dbReference type="Proteomes" id="UP000002630"/>
    </source>
</evidence>
<evidence type="ECO:0000313" key="7">
    <source>
        <dbReference type="EMBL" id="CBJ27290.1"/>
    </source>
</evidence>
<evidence type="ECO:0000256" key="2">
    <source>
        <dbReference type="ARBA" id="ARBA00022763"/>
    </source>
</evidence>
<feature type="compositionally biased region" description="Basic residues" evidence="5">
    <location>
        <begin position="642"/>
        <end position="657"/>
    </location>
</feature>
<feature type="compositionally biased region" description="Gly residues" evidence="5">
    <location>
        <begin position="688"/>
        <end position="699"/>
    </location>
</feature>
<gene>
    <name evidence="7" type="ORF">Esi_0065_0014</name>
</gene>
<feature type="compositionally biased region" description="Basic and acidic residues" evidence="5">
    <location>
        <begin position="565"/>
        <end position="592"/>
    </location>
</feature>
<evidence type="ECO:0000256" key="4">
    <source>
        <dbReference type="SAM" id="Coils"/>
    </source>
</evidence>
<name>D7G5G7_ECTSI</name>
<sequence length="909" mass="96787">MSALQNINGLNGVGENQGRDQQQPQHEQGGGGGGEGGHLLLSASQKAIRDLAYALEKDSDGWHSEREKWAKERAALEASLGYKESHMQVLKKENKRLARVVGDAKRENERLARESSRLRDEKADLLARNARLDARNLEVRKQIEALAERNRKLKATVERELLDDINPNSAASGNSNNSKRPAAVDRRPQEAASSSVQLEGGIQSIVVPNPRRRPAETIAPSRGSNASTHRRRRRRSENSDTDEVVTPRSTAPGEDHEPPPAVTAASTRNHAEAVGQGVKGWRLATEAAKATHTIRQGSGMVEAAPRAGGKGGHTGGEGGETRGSGRVESSPLEEECKGATARDDEVLPGFDSRHRASPHGPHHGQGLPSGERRRIRRDRSRKRSRLSLGGGAEERPYTSGGRAVEITEVLDAPRPRSSAARSGRASPDSRPGHSSRNEVKALDKGPMSKAKGKEQPLLDGPTAGARPGGNSDGIQTFPGALLAAERIGSSRDGVGSRAGVGGLGEGRRPGTMQVARKHQRRPTKQASHQQTPPRPVLDQQGGKGGNSSSASSSTVSSMRISQNRSDSDHVRKNEARLHRDLDQLGRKNKDTFETSAMREGLEGERVVAGGDDDGGGSDAGTASSTGHDVVYPRLTMAAVNSPRKKKPGQRRQHHQHQHQQDATVVSSAGADCQGYERRKGGPVVGDCGSDGGALGGRLGEVGRLPSPPRLLEANDRGGTRGSDRIGNAGARKDELPVEGSAGNEKPAPPEHSNGGASHQRRLPKPTEIDTPGEEVGGKERVGSSSKNRAAAAATAVARHQVVANPYATAGVTSRGGAGRGGERARDDKPPNYKFQEVVRDRSKRAMMKGHDCEHCAAYLAAVGGSPGEREAILNMCSRHKYTEANGRPAETPDGFWDLSFADSIDPDKH</sequence>
<keyword evidence="8" id="KW-1185">Reference proteome</keyword>
<feature type="compositionally biased region" description="Low complexity" evidence="5">
    <location>
        <begin position="168"/>
        <end position="178"/>
    </location>
</feature>
<dbReference type="InterPro" id="IPR013882">
    <property type="entry name" value="Ctp1_C"/>
</dbReference>
<dbReference type="OrthoDB" id="79762at2759"/>
<dbReference type="EMBL" id="FN649746">
    <property type="protein sequence ID" value="CBJ27290.1"/>
    <property type="molecule type" value="Genomic_DNA"/>
</dbReference>
<comment type="subcellular location">
    <subcellularLocation>
        <location evidence="1">Nucleus</location>
    </subcellularLocation>
</comment>
<reference evidence="7 8" key="1">
    <citation type="journal article" date="2010" name="Nature">
        <title>The Ectocarpus genome and the independent evolution of multicellularity in brown algae.</title>
        <authorList>
            <person name="Cock J.M."/>
            <person name="Sterck L."/>
            <person name="Rouze P."/>
            <person name="Scornet D."/>
            <person name="Allen A.E."/>
            <person name="Amoutzias G."/>
            <person name="Anthouard V."/>
            <person name="Artiguenave F."/>
            <person name="Aury J.M."/>
            <person name="Badger J.H."/>
            <person name="Beszteri B."/>
            <person name="Billiau K."/>
            <person name="Bonnet E."/>
            <person name="Bothwell J.H."/>
            <person name="Bowler C."/>
            <person name="Boyen C."/>
            <person name="Brownlee C."/>
            <person name="Carrano C.J."/>
            <person name="Charrier B."/>
            <person name="Cho G.Y."/>
            <person name="Coelho S.M."/>
            <person name="Collen J."/>
            <person name="Corre E."/>
            <person name="Da Silva C."/>
            <person name="Delage L."/>
            <person name="Delaroque N."/>
            <person name="Dittami S.M."/>
            <person name="Doulbeau S."/>
            <person name="Elias M."/>
            <person name="Farnham G."/>
            <person name="Gachon C.M."/>
            <person name="Gschloessl B."/>
            <person name="Heesch S."/>
            <person name="Jabbari K."/>
            <person name="Jubin C."/>
            <person name="Kawai H."/>
            <person name="Kimura K."/>
            <person name="Kloareg B."/>
            <person name="Kupper F.C."/>
            <person name="Lang D."/>
            <person name="Le Bail A."/>
            <person name="Leblanc C."/>
            <person name="Lerouge P."/>
            <person name="Lohr M."/>
            <person name="Lopez P.J."/>
            <person name="Martens C."/>
            <person name="Maumus F."/>
            <person name="Michel G."/>
            <person name="Miranda-Saavedra D."/>
            <person name="Morales J."/>
            <person name="Moreau H."/>
            <person name="Motomura T."/>
            <person name="Nagasato C."/>
            <person name="Napoli C.A."/>
            <person name="Nelson D.R."/>
            <person name="Nyvall-Collen P."/>
            <person name="Peters A.F."/>
            <person name="Pommier C."/>
            <person name="Potin P."/>
            <person name="Poulain J."/>
            <person name="Quesneville H."/>
            <person name="Read B."/>
            <person name="Rensing S.A."/>
            <person name="Ritter A."/>
            <person name="Rousvoal S."/>
            <person name="Samanta M."/>
            <person name="Samson G."/>
            <person name="Schroeder D.C."/>
            <person name="Segurens B."/>
            <person name="Strittmatter M."/>
            <person name="Tonon T."/>
            <person name="Tregear J.W."/>
            <person name="Valentin K."/>
            <person name="von Dassow P."/>
            <person name="Yamagishi T."/>
            <person name="Van de Peer Y."/>
            <person name="Wincker P."/>
        </authorList>
    </citation>
    <scope>NUCLEOTIDE SEQUENCE [LARGE SCALE GENOMIC DNA]</scope>
    <source>
        <strain evidence="8">Ec32 / CCAP1310/4</strain>
    </source>
</reference>